<feature type="compositionally biased region" description="Basic and acidic residues" evidence="6">
    <location>
        <begin position="557"/>
        <end position="569"/>
    </location>
</feature>
<feature type="transmembrane region" description="Helical" evidence="7">
    <location>
        <begin position="32"/>
        <end position="52"/>
    </location>
</feature>
<feature type="region of interest" description="Disordered" evidence="6">
    <location>
        <begin position="552"/>
        <end position="578"/>
    </location>
</feature>
<evidence type="ECO:0000256" key="6">
    <source>
        <dbReference type="SAM" id="MobiDB-lite"/>
    </source>
</evidence>
<reference evidence="8 9" key="1">
    <citation type="submission" date="2016-12" db="EMBL/GenBank/DDBJ databases">
        <title>The genomes of Aspergillus section Nigri reveals drivers in fungal speciation.</title>
        <authorList>
            <consortium name="DOE Joint Genome Institute"/>
            <person name="Vesth T.C."/>
            <person name="Nybo J."/>
            <person name="Theobald S."/>
            <person name="Brandl J."/>
            <person name="Frisvad J.C."/>
            <person name="Nielsen K.F."/>
            <person name="Lyhne E.K."/>
            <person name="Kogle M.E."/>
            <person name="Kuo A."/>
            <person name="Riley R."/>
            <person name="Clum A."/>
            <person name="Nolan M."/>
            <person name="Lipzen A."/>
            <person name="Salamov A."/>
            <person name="Henrissat B."/>
            <person name="Wiebenga A."/>
            <person name="De Vries R.P."/>
            <person name="Grigoriev I.V."/>
            <person name="Mortensen U.H."/>
            <person name="Andersen M.R."/>
            <person name="Baker S.E."/>
        </authorList>
    </citation>
    <scope>NUCLEOTIDE SEQUENCE [LARGE SCALE GENOMIC DNA]</scope>
    <source>
        <strain evidence="8 9">CBS 117.55</strain>
    </source>
</reference>
<sequence>MPFTASDICKIIFAIILPPLGVFLERGCGADLLINICLTILGWLPGVIHAFAMTQRGLDAHDGSMSWIALVPESCLLIAVGLRRFRCLLGVILNVSTVWDACPKRWDLDCLCRTNTTSGYTLGEASFRCSLSMCSMETVFRSDLYDICDSVPGALPRTHATITATVMPTATQTQESTTTTEPSDTRSSSTSSSPLTLSSSSASTSTSASSHSSISTPTSSSSMTTSLTSSTQHSFATTETFRVPLTATTPQQLPTSTGNTGNTTSGGQSASTSDKSSKLDAGAVIGVSIASGLSGFFIVGAIIFLCCQKYRRQHQEKGRDFFEIGGVMSEPPDFAFPPVRPTGPRPMPRAPDRDSETSRLITPFEPRSQTPAVVVTGPESRHNGSYMGGSSTDRIGFAITSNSDVEASLTQSSPRTVSDLLPDKPSFGLYPEPLRWSRQNKPRPSSHATLFEEDALRPPGFIDALDQYPNIPSSSNPSQRGWPYNRVPMAGLPANPRAMLHGFGEGQDGKLAMRGPNYYGKMPAYTNSGEVLEPPSPIDVYGGLLHSPVLDSSDYANDTRQDRAADHARAAGKPSFPNAARRLFQNTDANGSSPYDIDDHFEDVDIDDKTRARESRHSGSFRPLTPVREVRTPTHEAPRWNWELAASDSGPMGLPRMPFSGAINPGQEIVSRPRIVGRDDIKRVQIRRGKPQPEGLSAPYSPDDYWPGQDSGYRSEPRACMQSADSTRSIESMRGHMPKRKPTPSERNLTPSRSGSDLILRVD</sequence>
<feature type="region of interest" description="Disordered" evidence="6">
    <location>
        <begin position="662"/>
        <end position="763"/>
    </location>
</feature>
<dbReference type="AlphaFoldDB" id="A0A317WVS3"/>
<dbReference type="PANTHER" id="PTHR21659:SF116">
    <property type="entry name" value="PLASMA MEMBRANE PROTEOLIPID 3"/>
    <property type="match status" value="1"/>
</dbReference>
<feature type="compositionally biased region" description="Low complexity" evidence="6">
    <location>
        <begin position="244"/>
        <end position="273"/>
    </location>
</feature>
<keyword evidence="9" id="KW-1185">Reference proteome</keyword>
<feature type="region of interest" description="Disordered" evidence="6">
    <location>
        <begin position="165"/>
        <end position="277"/>
    </location>
</feature>
<evidence type="ECO:0000256" key="1">
    <source>
        <dbReference type="ARBA" id="ARBA00004370"/>
    </source>
</evidence>
<dbReference type="VEuPathDB" id="FungiDB:BO70DRAFT_426561"/>
<keyword evidence="3 7" id="KW-0812">Transmembrane</keyword>
<evidence type="ECO:0000313" key="9">
    <source>
        <dbReference type="Proteomes" id="UP000247233"/>
    </source>
</evidence>
<dbReference type="GO" id="GO:0016020">
    <property type="term" value="C:membrane"/>
    <property type="evidence" value="ECO:0007669"/>
    <property type="project" value="UniProtKB-SubCell"/>
</dbReference>
<organism evidence="8 9">
    <name type="scientific">Aspergillus heteromorphus CBS 117.55</name>
    <dbReference type="NCBI Taxonomy" id="1448321"/>
    <lineage>
        <taxon>Eukaryota</taxon>
        <taxon>Fungi</taxon>
        <taxon>Dikarya</taxon>
        <taxon>Ascomycota</taxon>
        <taxon>Pezizomycotina</taxon>
        <taxon>Eurotiomycetes</taxon>
        <taxon>Eurotiomycetidae</taxon>
        <taxon>Eurotiales</taxon>
        <taxon>Aspergillaceae</taxon>
        <taxon>Aspergillus</taxon>
        <taxon>Aspergillus subgen. Circumdati</taxon>
    </lineage>
</organism>
<feature type="compositionally biased region" description="Pro residues" evidence="6">
    <location>
        <begin position="334"/>
        <end position="349"/>
    </location>
</feature>
<evidence type="ECO:0000313" key="8">
    <source>
        <dbReference type="EMBL" id="PWY90185.1"/>
    </source>
</evidence>
<dbReference type="RefSeq" id="XP_025403016.1">
    <property type="nucleotide sequence ID" value="XM_025547802.1"/>
</dbReference>
<evidence type="ECO:0000256" key="5">
    <source>
        <dbReference type="ARBA" id="ARBA00023136"/>
    </source>
</evidence>
<dbReference type="GeneID" id="37070039"/>
<gene>
    <name evidence="8" type="ORF">BO70DRAFT_426561</name>
</gene>
<keyword evidence="4 7" id="KW-1133">Transmembrane helix</keyword>
<feature type="transmembrane region" description="Helical" evidence="7">
    <location>
        <begin position="281"/>
        <end position="305"/>
    </location>
</feature>
<keyword evidence="5 7" id="KW-0472">Membrane</keyword>
<dbReference type="STRING" id="1448321.A0A317WVS3"/>
<dbReference type="Proteomes" id="UP000247233">
    <property type="component" value="Unassembled WGS sequence"/>
</dbReference>
<comment type="subcellular location">
    <subcellularLocation>
        <location evidence="1">Membrane</location>
    </subcellularLocation>
</comment>
<feature type="region of interest" description="Disordered" evidence="6">
    <location>
        <begin position="332"/>
        <end position="357"/>
    </location>
</feature>
<dbReference type="PROSITE" id="PS01309">
    <property type="entry name" value="UPF0057"/>
    <property type="match status" value="1"/>
</dbReference>
<dbReference type="OrthoDB" id="3946741at2759"/>
<proteinExistence type="inferred from homology"/>
<protein>
    <submittedName>
        <fullName evidence="8">Uncharacterized protein</fullName>
    </submittedName>
</protein>
<dbReference type="PANTHER" id="PTHR21659">
    <property type="entry name" value="HYDROPHOBIC PROTEIN RCI2 LOW TEMPERATURE AND SALT RESPONSIVE PROTEIN LTI6 -RELATED"/>
    <property type="match status" value="1"/>
</dbReference>
<evidence type="ECO:0000256" key="4">
    <source>
        <dbReference type="ARBA" id="ARBA00022989"/>
    </source>
</evidence>
<feature type="transmembrane region" description="Helical" evidence="7">
    <location>
        <begin position="64"/>
        <end position="82"/>
    </location>
</feature>
<dbReference type="InterPro" id="IPR000612">
    <property type="entry name" value="PMP3"/>
</dbReference>
<feature type="compositionally biased region" description="Polar residues" evidence="6">
    <location>
        <begin position="745"/>
        <end position="755"/>
    </location>
</feature>
<evidence type="ECO:0000256" key="3">
    <source>
        <dbReference type="ARBA" id="ARBA00022692"/>
    </source>
</evidence>
<evidence type="ECO:0000256" key="7">
    <source>
        <dbReference type="SAM" id="Phobius"/>
    </source>
</evidence>
<dbReference type="EMBL" id="MSFL01000003">
    <property type="protein sequence ID" value="PWY90185.1"/>
    <property type="molecule type" value="Genomic_DNA"/>
</dbReference>
<name>A0A317WVS3_9EURO</name>
<accession>A0A317WVS3</accession>
<dbReference type="Pfam" id="PF01679">
    <property type="entry name" value="Pmp3"/>
    <property type="match status" value="1"/>
</dbReference>
<feature type="compositionally biased region" description="Low complexity" evidence="6">
    <location>
        <begin position="169"/>
        <end position="234"/>
    </location>
</feature>
<comment type="caution">
    <text evidence="8">The sequence shown here is derived from an EMBL/GenBank/DDBJ whole genome shotgun (WGS) entry which is preliminary data.</text>
</comment>
<evidence type="ECO:0000256" key="2">
    <source>
        <dbReference type="ARBA" id="ARBA00009530"/>
    </source>
</evidence>
<comment type="similarity">
    <text evidence="2">Belongs to the UPF0057 (PMP3) family.</text>
</comment>